<dbReference type="Proteomes" id="UP000182089">
    <property type="component" value="Unassembled WGS sequence"/>
</dbReference>
<accession>A0ABY1AEQ0</accession>
<dbReference type="EMBL" id="FOCC01000019">
    <property type="protein sequence ID" value="SEM99788.1"/>
    <property type="molecule type" value="Genomic_DNA"/>
</dbReference>
<evidence type="ECO:0000313" key="2">
    <source>
        <dbReference type="Proteomes" id="UP000182089"/>
    </source>
</evidence>
<reference evidence="1 2" key="1">
    <citation type="submission" date="2016-10" db="EMBL/GenBank/DDBJ databases">
        <authorList>
            <person name="Varghese N."/>
            <person name="Submissions S."/>
        </authorList>
    </citation>
    <scope>NUCLEOTIDE SEQUENCE [LARGE SCALE GENOMIC DNA]</scope>
    <source>
        <strain evidence="1 2">WC1T17</strain>
    </source>
</reference>
<name>A0ABY1AEQ0_9LACO</name>
<evidence type="ECO:0000313" key="1">
    <source>
        <dbReference type="EMBL" id="SEM99788.1"/>
    </source>
</evidence>
<gene>
    <name evidence="1" type="ORF">SAMN05216431_1197</name>
</gene>
<comment type="caution">
    <text evidence="1">The sequence shown here is derived from an EMBL/GenBank/DDBJ whole genome shotgun (WGS) entry which is preliminary data.</text>
</comment>
<protein>
    <submittedName>
        <fullName evidence="1">Uncharacterized protein</fullName>
    </submittedName>
</protein>
<sequence length="61" mass="6940">MRKLNRGIRGFLIVIMVYLNKIGKDSSLNKIKKGWFKMKKLIVGGTALTHRLVKNDALAQL</sequence>
<organism evidence="1 2">
    <name type="scientific">Ligilactobacillus ruminis</name>
    <dbReference type="NCBI Taxonomy" id="1623"/>
    <lineage>
        <taxon>Bacteria</taxon>
        <taxon>Bacillati</taxon>
        <taxon>Bacillota</taxon>
        <taxon>Bacilli</taxon>
        <taxon>Lactobacillales</taxon>
        <taxon>Lactobacillaceae</taxon>
        <taxon>Ligilactobacillus</taxon>
    </lineage>
</organism>
<proteinExistence type="predicted"/>